<dbReference type="InterPro" id="IPR009057">
    <property type="entry name" value="Homeodomain-like_sf"/>
</dbReference>
<feature type="compositionally biased region" description="Polar residues" evidence="7">
    <location>
        <begin position="287"/>
        <end position="297"/>
    </location>
</feature>
<sequence>MTAYPPFGFTFPPTSQGYVQKLPQQSYAGARAPQRHPCSPGSQAMSADLLSSRAMCFNPAMLASYPRLPTVPVYSPEQGYVPVYAADPAAALYPPMNGSNDTAWRLGQPHLVSHPYELNGYYYDSNGIRRKNVTREASGALKAWMREHIKNPYPTKGEKIMLAVISRMTLTQVSTWFANARRRLKKDTKFMSKDAPTDEHSEDEEEEEEEVVGENQEISVDERREEEEEEEEDEEAVGENKDPASFIDIIGCGEEITHGDSNARLSNTTVTAYRSLNAPDHPEAQQKRSPVQTNSATKPKIWSLAETATSTSSATGPSVMHAAAYVSSPAMMASGICDFRSMAMMPNMPAAAFVAGYPRVGIMPLTSVMSRGSAEPLAVARTATWTPQSSAKGGCSSSLSAFSLASSSLSSSLSSSSLSSSLSLSGKATKNGDNFEKISVGPS</sequence>
<feature type="compositionally biased region" description="Acidic residues" evidence="7">
    <location>
        <begin position="200"/>
        <end position="212"/>
    </location>
</feature>
<dbReference type="InterPro" id="IPR008422">
    <property type="entry name" value="KN_HD"/>
</dbReference>
<feature type="region of interest" description="Disordered" evidence="7">
    <location>
        <begin position="188"/>
        <end position="245"/>
    </location>
</feature>
<name>A0ABM1E662_PRICU</name>
<dbReference type="PROSITE" id="PS50071">
    <property type="entry name" value="HOMEOBOX_2"/>
    <property type="match status" value="1"/>
</dbReference>
<evidence type="ECO:0000256" key="7">
    <source>
        <dbReference type="SAM" id="MobiDB-lite"/>
    </source>
</evidence>
<evidence type="ECO:0000256" key="5">
    <source>
        <dbReference type="ARBA" id="ARBA00023242"/>
    </source>
</evidence>
<protein>
    <submittedName>
        <fullName evidence="10">Iroquois-class homeodomain protein IRX-4-like</fullName>
    </submittedName>
</protein>
<proteinExistence type="inferred from homology"/>
<evidence type="ECO:0000313" key="9">
    <source>
        <dbReference type="Proteomes" id="UP000695022"/>
    </source>
</evidence>
<accession>A0ABM1E662</accession>
<dbReference type="SMART" id="SM00548">
    <property type="entry name" value="IRO"/>
    <property type="match status" value="1"/>
</dbReference>
<keyword evidence="3 6" id="KW-0238">DNA-binding</keyword>
<evidence type="ECO:0000256" key="6">
    <source>
        <dbReference type="PROSITE-ProRule" id="PRU00108"/>
    </source>
</evidence>
<feature type="compositionally biased region" description="Basic and acidic residues" evidence="7">
    <location>
        <begin position="188"/>
        <end position="199"/>
    </location>
</feature>
<evidence type="ECO:0000259" key="8">
    <source>
        <dbReference type="PROSITE" id="PS50071"/>
    </source>
</evidence>
<dbReference type="Proteomes" id="UP000695022">
    <property type="component" value="Unplaced"/>
</dbReference>
<gene>
    <name evidence="10" type="primary">LOC106809201</name>
</gene>
<dbReference type="SMART" id="SM00389">
    <property type="entry name" value="HOX"/>
    <property type="match status" value="1"/>
</dbReference>
<evidence type="ECO:0000256" key="2">
    <source>
        <dbReference type="ARBA" id="ARBA00008446"/>
    </source>
</evidence>
<feature type="region of interest" description="Disordered" evidence="7">
    <location>
        <begin position="278"/>
        <end position="299"/>
    </location>
</feature>
<dbReference type="PANTHER" id="PTHR11211:SF40">
    <property type="entry name" value="MIRROR, ISOFORM C"/>
    <property type="match status" value="1"/>
</dbReference>
<dbReference type="InterPro" id="IPR003893">
    <property type="entry name" value="Iroquois_homeo"/>
</dbReference>
<keyword evidence="9" id="KW-1185">Reference proteome</keyword>
<dbReference type="PANTHER" id="PTHR11211">
    <property type="entry name" value="IROQUOIS-CLASS HOMEODOMAIN PROTEIN IRX"/>
    <property type="match status" value="1"/>
</dbReference>
<dbReference type="InterPro" id="IPR017970">
    <property type="entry name" value="Homeobox_CS"/>
</dbReference>
<keyword evidence="4 6" id="KW-0371">Homeobox</keyword>
<comment type="subcellular location">
    <subcellularLocation>
        <location evidence="1 6">Nucleus</location>
    </subcellularLocation>
</comment>
<dbReference type="CDD" id="cd00086">
    <property type="entry name" value="homeodomain"/>
    <property type="match status" value="1"/>
</dbReference>
<dbReference type="SUPFAM" id="SSF46689">
    <property type="entry name" value="Homeodomain-like"/>
    <property type="match status" value="1"/>
</dbReference>
<evidence type="ECO:0000256" key="4">
    <source>
        <dbReference type="ARBA" id="ARBA00023155"/>
    </source>
</evidence>
<dbReference type="InterPro" id="IPR001356">
    <property type="entry name" value="HD"/>
</dbReference>
<dbReference type="GeneID" id="106809201"/>
<reference evidence="10" key="1">
    <citation type="submission" date="2025-08" db="UniProtKB">
        <authorList>
            <consortium name="RefSeq"/>
        </authorList>
    </citation>
    <scope>IDENTIFICATION</scope>
</reference>
<evidence type="ECO:0000256" key="1">
    <source>
        <dbReference type="ARBA" id="ARBA00004123"/>
    </source>
</evidence>
<organism evidence="9 10">
    <name type="scientific">Priapulus caudatus</name>
    <name type="common">Priapulid worm</name>
    <dbReference type="NCBI Taxonomy" id="37621"/>
    <lineage>
        <taxon>Eukaryota</taxon>
        <taxon>Metazoa</taxon>
        <taxon>Ecdysozoa</taxon>
        <taxon>Scalidophora</taxon>
        <taxon>Priapulida</taxon>
        <taxon>Priapulimorpha</taxon>
        <taxon>Priapulimorphida</taxon>
        <taxon>Priapulidae</taxon>
        <taxon>Priapulus</taxon>
    </lineage>
</organism>
<dbReference type="RefSeq" id="XP_014667683.1">
    <property type="nucleotide sequence ID" value="XM_014812197.1"/>
</dbReference>
<dbReference type="Pfam" id="PF05920">
    <property type="entry name" value="Homeobox_KN"/>
    <property type="match status" value="1"/>
</dbReference>
<keyword evidence="5 6" id="KW-0539">Nucleus</keyword>
<feature type="compositionally biased region" description="Acidic residues" evidence="7">
    <location>
        <begin position="224"/>
        <end position="237"/>
    </location>
</feature>
<feature type="DNA-binding region" description="Homeobox" evidence="6">
    <location>
        <begin position="126"/>
        <end position="188"/>
    </location>
</feature>
<dbReference type="PROSITE" id="PS00027">
    <property type="entry name" value="HOMEOBOX_1"/>
    <property type="match status" value="1"/>
</dbReference>
<comment type="similarity">
    <text evidence="2">Belongs to the TALE/IRO homeobox family.</text>
</comment>
<dbReference type="Gene3D" id="1.10.10.60">
    <property type="entry name" value="Homeodomain-like"/>
    <property type="match status" value="1"/>
</dbReference>
<feature type="domain" description="Homeobox" evidence="8">
    <location>
        <begin position="124"/>
        <end position="187"/>
    </location>
</feature>
<evidence type="ECO:0000313" key="10">
    <source>
        <dbReference type="RefSeq" id="XP_014667683.1"/>
    </source>
</evidence>
<feature type="region of interest" description="Disordered" evidence="7">
    <location>
        <begin position="410"/>
        <end position="443"/>
    </location>
</feature>
<feature type="compositionally biased region" description="Low complexity" evidence="7">
    <location>
        <begin position="410"/>
        <end position="425"/>
    </location>
</feature>
<evidence type="ECO:0000256" key="3">
    <source>
        <dbReference type="ARBA" id="ARBA00023125"/>
    </source>
</evidence>